<dbReference type="RefSeq" id="WP_093401776.1">
    <property type="nucleotide sequence ID" value="NZ_BOPD01000035.1"/>
</dbReference>
<feature type="transmembrane region" description="Helical" evidence="1">
    <location>
        <begin position="222"/>
        <end position="244"/>
    </location>
</feature>
<keyword evidence="3" id="KW-1185">Reference proteome</keyword>
<dbReference type="AlphaFoldDB" id="A0A9W5UWA4"/>
<sequence length="264" mass="28053">MALADALTKAPTDVPELAVAEPPAPSDLLQAVVDAVFGPGSVIAWFVGLLILVGLWLRFGLDIYRGARQAGETIRAAVRISLQHLSRHPRHRIVAAFATTLFGLAVQAVWVFATFAFVCAVSAAVGAADPADPLRWDRFTGSYTMTCVLLLVAAYVLAVARQDRHLSWLAVPPAALPIATGAVVALIALVVTVAYLLSWLFVLVATLFTDRAEGPDFLDDMVGMWAVVVVLVLLALGGFLAMWLSAVTVSAWRGPAQEPTGDPE</sequence>
<comment type="caution">
    <text evidence="2">The sequence shown here is derived from an EMBL/GenBank/DDBJ whole genome shotgun (WGS) entry which is preliminary data.</text>
</comment>
<feature type="transmembrane region" description="Helical" evidence="1">
    <location>
        <begin position="42"/>
        <end position="61"/>
    </location>
</feature>
<proteinExistence type="predicted"/>
<accession>A0A9W5UWA4</accession>
<evidence type="ECO:0000313" key="2">
    <source>
        <dbReference type="EMBL" id="GIJ35726.1"/>
    </source>
</evidence>
<feature type="transmembrane region" description="Helical" evidence="1">
    <location>
        <begin position="143"/>
        <end position="160"/>
    </location>
</feature>
<feature type="transmembrane region" description="Helical" evidence="1">
    <location>
        <begin position="181"/>
        <end position="202"/>
    </location>
</feature>
<gene>
    <name evidence="2" type="ORF">Vse01_48740</name>
</gene>
<evidence type="ECO:0000256" key="1">
    <source>
        <dbReference type="SAM" id="Phobius"/>
    </source>
</evidence>
<keyword evidence="1" id="KW-1133">Transmembrane helix</keyword>
<evidence type="ECO:0000313" key="3">
    <source>
        <dbReference type="Proteomes" id="UP000607311"/>
    </source>
</evidence>
<dbReference type="EMBL" id="BOPD01000035">
    <property type="protein sequence ID" value="GIJ35726.1"/>
    <property type="molecule type" value="Genomic_DNA"/>
</dbReference>
<feature type="transmembrane region" description="Helical" evidence="1">
    <location>
        <begin position="93"/>
        <end position="123"/>
    </location>
</feature>
<keyword evidence="1" id="KW-0812">Transmembrane</keyword>
<name>A0A9W5UWA4_9ACTN</name>
<reference evidence="2" key="1">
    <citation type="submission" date="2021-01" db="EMBL/GenBank/DDBJ databases">
        <title>Whole genome shotgun sequence of Verrucosispora sediminis NBRC 107745.</title>
        <authorList>
            <person name="Komaki H."/>
            <person name="Tamura T."/>
        </authorList>
    </citation>
    <scope>NUCLEOTIDE SEQUENCE</scope>
    <source>
        <strain evidence="2">NBRC 107745</strain>
    </source>
</reference>
<organism evidence="2 3">
    <name type="scientific">Micromonospora sediminimaris</name>
    <dbReference type="NCBI Taxonomy" id="547162"/>
    <lineage>
        <taxon>Bacteria</taxon>
        <taxon>Bacillati</taxon>
        <taxon>Actinomycetota</taxon>
        <taxon>Actinomycetes</taxon>
        <taxon>Micromonosporales</taxon>
        <taxon>Micromonosporaceae</taxon>
        <taxon>Micromonospora</taxon>
    </lineage>
</organism>
<keyword evidence="1" id="KW-0472">Membrane</keyword>
<protein>
    <submittedName>
        <fullName evidence="2">Uncharacterized protein</fullName>
    </submittedName>
</protein>
<dbReference type="Proteomes" id="UP000607311">
    <property type="component" value="Unassembled WGS sequence"/>
</dbReference>
<dbReference type="OrthoDB" id="9830134at2"/>